<dbReference type="AlphaFoldDB" id="A0A3B1DD99"/>
<keyword evidence="3" id="KW-0547">Nucleotide-binding</keyword>
<dbReference type="PANTHER" id="PTHR43335:SF3">
    <property type="entry name" value="ABC TRANSPORTER"/>
    <property type="match status" value="1"/>
</dbReference>
<gene>
    <name evidence="6" type="ORF">MNBD_PLANCTO03-365</name>
</gene>
<dbReference type="PANTHER" id="PTHR43335">
    <property type="entry name" value="ABC TRANSPORTER, ATP-BINDING PROTEIN"/>
    <property type="match status" value="1"/>
</dbReference>
<proteinExistence type="inferred from homology"/>
<dbReference type="SUPFAM" id="SSF52540">
    <property type="entry name" value="P-loop containing nucleoside triphosphate hydrolases"/>
    <property type="match status" value="1"/>
</dbReference>
<evidence type="ECO:0000256" key="1">
    <source>
        <dbReference type="ARBA" id="ARBA00005417"/>
    </source>
</evidence>
<dbReference type="InterPro" id="IPR003593">
    <property type="entry name" value="AAA+_ATPase"/>
</dbReference>
<comment type="similarity">
    <text evidence="1">Belongs to the ABC transporter superfamily.</text>
</comment>
<dbReference type="PROSITE" id="PS50893">
    <property type="entry name" value="ABC_TRANSPORTER_2"/>
    <property type="match status" value="1"/>
</dbReference>
<dbReference type="InterPro" id="IPR003439">
    <property type="entry name" value="ABC_transporter-like_ATP-bd"/>
</dbReference>
<reference evidence="6" key="1">
    <citation type="submission" date="2018-06" db="EMBL/GenBank/DDBJ databases">
        <authorList>
            <person name="Zhirakovskaya E."/>
        </authorList>
    </citation>
    <scope>NUCLEOTIDE SEQUENCE</scope>
</reference>
<accession>A0A3B1DD99</accession>
<dbReference type="PRINTS" id="PR00300">
    <property type="entry name" value="CLPPROTEASEA"/>
</dbReference>
<dbReference type="CDD" id="cd03230">
    <property type="entry name" value="ABC_DR_subfamily_A"/>
    <property type="match status" value="1"/>
</dbReference>
<evidence type="ECO:0000259" key="5">
    <source>
        <dbReference type="PROSITE" id="PS50893"/>
    </source>
</evidence>
<evidence type="ECO:0000256" key="2">
    <source>
        <dbReference type="ARBA" id="ARBA00022448"/>
    </source>
</evidence>
<dbReference type="Gene3D" id="3.40.50.300">
    <property type="entry name" value="P-loop containing nucleotide triphosphate hydrolases"/>
    <property type="match status" value="1"/>
</dbReference>
<name>A0A3B1DD99_9ZZZZ</name>
<feature type="domain" description="ABC transporter" evidence="5">
    <location>
        <begin position="4"/>
        <end position="234"/>
    </location>
</feature>
<dbReference type="EMBL" id="UOGK01000446">
    <property type="protein sequence ID" value="VAX40806.1"/>
    <property type="molecule type" value="Genomic_DNA"/>
</dbReference>
<sequence length="321" mass="35618">MRMIETINLTKRYADLVALDNLNLTIEEGDCYGFIGPNGAGKTTTIKILATLLKPSSGQAQVCGLTIGYQNRQIRPLIGYVPDFMGAYEDMVVTEYLEFFAAAYNINGQARRKVVNDVLELTDLTYKATAEVNGLSRGMQQRLSIARVLLHDPKVLLMDEPASGLDPRARIEIRELLKELRRMGKTILISSHILHELAELCNVVGVIERGKLLYSGPVSEILRRAKVGHVLHVGVTDRYTEAAEILARFPGVKKVSRVDGALTINSKPAPLFHVAFEDAKGHTYTDLPNVLINQGFRIAQFSEEPVNLETAFMRLTKGLVQ</sequence>
<dbReference type="GO" id="GO:0005524">
    <property type="term" value="F:ATP binding"/>
    <property type="evidence" value="ECO:0007669"/>
    <property type="project" value="UniProtKB-KW"/>
</dbReference>
<dbReference type="SMART" id="SM00382">
    <property type="entry name" value="AAA"/>
    <property type="match status" value="1"/>
</dbReference>
<evidence type="ECO:0000313" key="6">
    <source>
        <dbReference type="EMBL" id="VAX40806.1"/>
    </source>
</evidence>
<dbReference type="GO" id="GO:0016887">
    <property type="term" value="F:ATP hydrolysis activity"/>
    <property type="evidence" value="ECO:0007669"/>
    <property type="project" value="InterPro"/>
</dbReference>
<keyword evidence="4 6" id="KW-0067">ATP-binding</keyword>
<dbReference type="InterPro" id="IPR027417">
    <property type="entry name" value="P-loop_NTPase"/>
</dbReference>
<keyword evidence="2" id="KW-0813">Transport</keyword>
<evidence type="ECO:0000256" key="3">
    <source>
        <dbReference type="ARBA" id="ARBA00022741"/>
    </source>
</evidence>
<protein>
    <submittedName>
        <fullName evidence="6">Efflux ABC transporter, ATP-binding protein</fullName>
    </submittedName>
</protein>
<evidence type="ECO:0000256" key="4">
    <source>
        <dbReference type="ARBA" id="ARBA00022840"/>
    </source>
</evidence>
<organism evidence="6">
    <name type="scientific">hydrothermal vent metagenome</name>
    <dbReference type="NCBI Taxonomy" id="652676"/>
    <lineage>
        <taxon>unclassified sequences</taxon>
        <taxon>metagenomes</taxon>
        <taxon>ecological metagenomes</taxon>
    </lineage>
</organism>
<dbReference type="InterPro" id="IPR001270">
    <property type="entry name" value="ClpA/B"/>
</dbReference>
<dbReference type="Pfam" id="PF00005">
    <property type="entry name" value="ABC_tran"/>
    <property type="match status" value="1"/>
</dbReference>